<organism evidence="1 2">
    <name type="scientific">Ecytonucleospora hepatopenaei</name>
    <dbReference type="NCBI Taxonomy" id="646526"/>
    <lineage>
        <taxon>Eukaryota</taxon>
        <taxon>Fungi</taxon>
        <taxon>Fungi incertae sedis</taxon>
        <taxon>Microsporidia</taxon>
        <taxon>Enterocytozoonidae</taxon>
        <taxon>Ecytonucleospora</taxon>
    </lineage>
</organism>
<accession>A0A1W0E5E9</accession>
<gene>
    <name evidence="1" type="ORF">EHP00_2140</name>
</gene>
<dbReference type="Proteomes" id="UP000192758">
    <property type="component" value="Unassembled WGS sequence"/>
</dbReference>
<keyword evidence="2" id="KW-1185">Reference proteome</keyword>
<comment type="caution">
    <text evidence="1">The sequence shown here is derived from an EMBL/GenBank/DDBJ whole genome shotgun (WGS) entry which is preliminary data.</text>
</comment>
<proteinExistence type="predicted"/>
<dbReference type="VEuPathDB" id="MicrosporidiaDB:EHP00_2140"/>
<name>A0A1W0E5E9_9MICR</name>
<protein>
    <submittedName>
        <fullName evidence="1">Uncharacterized protein</fullName>
    </submittedName>
</protein>
<evidence type="ECO:0000313" key="2">
    <source>
        <dbReference type="Proteomes" id="UP000192758"/>
    </source>
</evidence>
<evidence type="ECO:0000313" key="1">
    <source>
        <dbReference type="EMBL" id="OQS54464.1"/>
    </source>
</evidence>
<dbReference type="AlphaFoldDB" id="A0A1W0E5E9"/>
<dbReference type="EMBL" id="MNPJ01000019">
    <property type="protein sequence ID" value="OQS54464.1"/>
    <property type="molecule type" value="Genomic_DNA"/>
</dbReference>
<sequence>MIYFKILNFLFFSNIIYNAIIIKKENEYNLTNSHLHNSVEEEITNTTETLLDNDDEYLKDMEELFKNYNKEGYYRLFLRSLFSKLWSGPKHFEYLGIIKNIYNRLEKPGFSQFTLGSRTLSSTIYFFLKKYLIPLYNLEMNTNLNIDDFFHESTVYNFCKTTRLRMDFLEYRKLYFNVFFNSITNLILAAHKYHKFILVNYKDFNEKLKFKMMVTDMYMHVSVAHIIQGFTIIDEFQKLLNVYTDNVKAIFSIDFVLYNKMIRFKKYFTELKNLCILEEMDFSQNNVTKIVRNIVTNNELTILYKDWNENNIFKNKDTLRVKRKSFCDKYKLKHIEYTINDIKKFMKDVNDVYKNNLKNITKNNDDNNTNKLFLMEENDKYITNIN</sequence>
<reference evidence="1 2" key="1">
    <citation type="journal article" date="2017" name="Environ. Microbiol.">
        <title>Decay of the glycolytic pathway and adaptation to intranuclear parasitism within Enterocytozoonidae microsporidia.</title>
        <authorList>
            <person name="Wiredu Boakye D."/>
            <person name="Jaroenlak P."/>
            <person name="Prachumwat A."/>
            <person name="Williams T.A."/>
            <person name="Bateman K.S."/>
            <person name="Itsathitphaisarn O."/>
            <person name="Sritunyalucksana K."/>
            <person name="Paszkiewicz K.H."/>
            <person name="Moore K.A."/>
            <person name="Stentiford G.D."/>
            <person name="Williams B.A."/>
        </authorList>
    </citation>
    <scope>NUCLEOTIDE SEQUENCE [LARGE SCALE GENOMIC DNA]</scope>
    <source>
        <strain evidence="1 2">TH1</strain>
    </source>
</reference>